<dbReference type="Pfam" id="PF08241">
    <property type="entry name" value="Methyltransf_11"/>
    <property type="match status" value="1"/>
</dbReference>
<evidence type="ECO:0000256" key="2">
    <source>
        <dbReference type="ARBA" id="ARBA00022603"/>
    </source>
</evidence>
<keyword evidence="2 5" id="KW-0489">Methyltransferase</keyword>
<evidence type="ECO:0000259" key="4">
    <source>
        <dbReference type="Pfam" id="PF08241"/>
    </source>
</evidence>
<keyword evidence="3" id="KW-0808">Transferase</keyword>
<evidence type="ECO:0000256" key="1">
    <source>
        <dbReference type="ARBA" id="ARBA00008361"/>
    </source>
</evidence>
<evidence type="ECO:0000313" key="5">
    <source>
        <dbReference type="EMBL" id="WPR88521.1"/>
    </source>
</evidence>
<organism evidence="5 6">
    <name type="scientific">Microbacterium rhizosphaerae</name>
    <dbReference type="NCBI Taxonomy" id="1678237"/>
    <lineage>
        <taxon>Bacteria</taxon>
        <taxon>Bacillati</taxon>
        <taxon>Actinomycetota</taxon>
        <taxon>Actinomycetes</taxon>
        <taxon>Micrococcales</taxon>
        <taxon>Microbacteriaceae</taxon>
        <taxon>Microbacterium</taxon>
    </lineage>
</organism>
<dbReference type="GO" id="GO:0008168">
    <property type="term" value="F:methyltransferase activity"/>
    <property type="evidence" value="ECO:0007669"/>
    <property type="project" value="UniProtKB-KW"/>
</dbReference>
<dbReference type="EMBL" id="CP139368">
    <property type="protein sequence ID" value="WPR88521.1"/>
    <property type="molecule type" value="Genomic_DNA"/>
</dbReference>
<evidence type="ECO:0000313" key="6">
    <source>
        <dbReference type="Proteomes" id="UP001323798"/>
    </source>
</evidence>
<dbReference type="CDD" id="cd02440">
    <property type="entry name" value="AdoMet_MTases"/>
    <property type="match status" value="1"/>
</dbReference>
<dbReference type="Gene3D" id="3.40.50.150">
    <property type="entry name" value="Vaccinia Virus protein VP39"/>
    <property type="match status" value="1"/>
</dbReference>
<feature type="domain" description="Methyltransferase type 11" evidence="4">
    <location>
        <begin position="47"/>
        <end position="135"/>
    </location>
</feature>
<dbReference type="SUPFAM" id="SSF53335">
    <property type="entry name" value="S-adenosyl-L-methionine-dependent methyltransferases"/>
    <property type="match status" value="1"/>
</dbReference>
<evidence type="ECO:0000256" key="3">
    <source>
        <dbReference type="ARBA" id="ARBA00022679"/>
    </source>
</evidence>
<dbReference type="InterPro" id="IPR051052">
    <property type="entry name" value="Diverse_substrate_MTase"/>
</dbReference>
<dbReference type="InterPro" id="IPR029063">
    <property type="entry name" value="SAM-dependent_MTases_sf"/>
</dbReference>
<dbReference type="GO" id="GO:0032259">
    <property type="term" value="P:methylation"/>
    <property type="evidence" value="ECO:0007669"/>
    <property type="project" value="UniProtKB-KW"/>
</dbReference>
<keyword evidence="6" id="KW-1185">Reference proteome</keyword>
<dbReference type="Proteomes" id="UP001323798">
    <property type="component" value="Chromosome"/>
</dbReference>
<comment type="similarity">
    <text evidence="1">Belongs to the methyltransferase superfamily.</text>
</comment>
<dbReference type="RefSeq" id="WP_320941240.1">
    <property type="nucleotide sequence ID" value="NZ_BAABEU010000006.1"/>
</dbReference>
<dbReference type="PANTHER" id="PTHR44942:SF4">
    <property type="entry name" value="METHYLTRANSFERASE TYPE 11 DOMAIN-CONTAINING PROTEIN"/>
    <property type="match status" value="1"/>
</dbReference>
<proteinExistence type="inferred from homology"/>
<dbReference type="InterPro" id="IPR013216">
    <property type="entry name" value="Methyltransf_11"/>
</dbReference>
<protein>
    <submittedName>
        <fullName evidence="5">Class I SAM-dependent methyltransferase</fullName>
    </submittedName>
</protein>
<sequence>MATRDEMARSFGAAASTYESGRPDYPVEAVRWMLDPVADGQTSIRAVDVGAGTGKLTRVVEAIGAQTVAVDPDADMLARLHAELPAVPTFLGTAERMPLPDASVDAVVLGQAWHWVDVEEASAEAGRVLRSGGVLGLIWNIRDDSVDWVSEMSDIMHSSNAEIMIAEGGPVVGEPFGALEWQSWAWMRPMTRDALFDMARSRSYLLTAEPDDRARIERGLAALFDRVGATEDAVIELPYVTRAFRAVRP</sequence>
<gene>
    <name evidence="5" type="ORF">SM116_12125</name>
</gene>
<accession>A0ABZ0SJX9</accession>
<name>A0ABZ0SJX9_9MICO</name>
<dbReference type="PANTHER" id="PTHR44942">
    <property type="entry name" value="METHYLTRANSF_11 DOMAIN-CONTAINING PROTEIN"/>
    <property type="match status" value="1"/>
</dbReference>
<reference evidence="5 6" key="1">
    <citation type="submission" date="2023-11" db="EMBL/GenBank/DDBJ databases">
        <title>Genome sequence of Microbacterium rhizosphaerae KACC 19337.</title>
        <authorList>
            <person name="Choi H."/>
            <person name="Kim S."/>
            <person name="Kim Y."/>
            <person name="Kwon S.-W."/>
            <person name="Heo J."/>
        </authorList>
    </citation>
    <scope>NUCLEOTIDE SEQUENCE [LARGE SCALE GENOMIC DNA]</scope>
    <source>
        <strain evidence="5 6">KACC 19337</strain>
    </source>
</reference>